<dbReference type="CDD" id="cd06581">
    <property type="entry name" value="TM_PBP1_LivM_like"/>
    <property type="match status" value="1"/>
</dbReference>
<evidence type="ECO:0000313" key="7">
    <source>
        <dbReference type="EMBL" id="MDR7150680.1"/>
    </source>
</evidence>
<feature type="transmembrane region" description="Helical" evidence="6">
    <location>
        <begin position="214"/>
        <end position="237"/>
    </location>
</feature>
<evidence type="ECO:0000256" key="4">
    <source>
        <dbReference type="ARBA" id="ARBA00022989"/>
    </source>
</evidence>
<evidence type="ECO:0000256" key="6">
    <source>
        <dbReference type="SAM" id="Phobius"/>
    </source>
</evidence>
<feature type="transmembrane region" description="Helical" evidence="6">
    <location>
        <begin position="12"/>
        <end position="29"/>
    </location>
</feature>
<dbReference type="Proteomes" id="UP001265700">
    <property type="component" value="Unassembled WGS sequence"/>
</dbReference>
<dbReference type="InterPro" id="IPR001851">
    <property type="entry name" value="ABC_transp_permease"/>
</dbReference>
<dbReference type="Pfam" id="PF02653">
    <property type="entry name" value="BPD_transp_2"/>
    <property type="match status" value="1"/>
</dbReference>
<evidence type="ECO:0000256" key="5">
    <source>
        <dbReference type="ARBA" id="ARBA00023136"/>
    </source>
</evidence>
<gene>
    <name evidence="7" type="ORF">J2W49_002643</name>
</gene>
<sequence length="342" mass="37064">MTPHQKPAPLVTRPMVLTVLLLASTPLWLKGAGLYQYLALEITIWMMFAMAHNLLLGYGGMPSFGHGAYFGVGAYACGLLQQQAGVDLLTGLAGCALAAALVGAVVASFISHRRGIYYALLTIAFGQVMWFVAIKWHTVTGGEDGLLGIQRLPLQLPGIEISLVSNEALFFFVLAIFSLVLVFLWRLIHSPYGRVLRAIKQNEMRASFAGHNVWLYKWSAFVLSAALSGLAGGLFALAQQSAYPNVMSLHNSGFVVMMVLIGGGLVSFWGPVIGALVFILARDLLGAYTETWLLWYGLFFMAVVLYQPSGIAGAWQSAVARWRRPREASGRGAPVAPNTREA</sequence>
<evidence type="ECO:0000313" key="8">
    <source>
        <dbReference type="Proteomes" id="UP001265700"/>
    </source>
</evidence>
<organism evidence="7 8">
    <name type="scientific">Hydrogenophaga palleronii</name>
    <dbReference type="NCBI Taxonomy" id="65655"/>
    <lineage>
        <taxon>Bacteria</taxon>
        <taxon>Pseudomonadati</taxon>
        <taxon>Pseudomonadota</taxon>
        <taxon>Betaproteobacteria</taxon>
        <taxon>Burkholderiales</taxon>
        <taxon>Comamonadaceae</taxon>
        <taxon>Hydrogenophaga</taxon>
    </lineage>
</organism>
<keyword evidence="8" id="KW-1185">Reference proteome</keyword>
<dbReference type="InterPro" id="IPR043428">
    <property type="entry name" value="LivM-like"/>
</dbReference>
<keyword evidence="3 6" id="KW-0812">Transmembrane</keyword>
<evidence type="ECO:0000256" key="3">
    <source>
        <dbReference type="ARBA" id="ARBA00022692"/>
    </source>
</evidence>
<accession>A0ABU1WMZ7</accession>
<name>A0ABU1WMZ7_9BURK</name>
<feature type="transmembrane region" description="Helical" evidence="6">
    <location>
        <begin position="293"/>
        <end position="315"/>
    </location>
</feature>
<feature type="transmembrane region" description="Helical" evidence="6">
    <location>
        <begin position="88"/>
        <end position="110"/>
    </location>
</feature>
<proteinExistence type="predicted"/>
<reference evidence="7 8" key="1">
    <citation type="submission" date="2023-07" db="EMBL/GenBank/DDBJ databases">
        <title>Sorghum-associated microbial communities from plants grown in Nebraska, USA.</title>
        <authorList>
            <person name="Schachtman D."/>
        </authorList>
    </citation>
    <scope>NUCLEOTIDE SEQUENCE [LARGE SCALE GENOMIC DNA]</scope>
    <source>
        <strain evidence="7 8">4249</strain>
    </source>
</reference>
<dbReference type="EMBL" id="JAVDWU010000005">
    <property type="protein sequence ID" value="MDR7150680.1"/>
    <property type="molecule type" value="Genomic_DNA"/>
</dbReference>
<dbReference type="PANTHER" id="PTHR30482">
    <property type="entry name" value="HIGH-AFFINITY BRANCHED-CHAIN AMINO ACID TRANSPORT SYSTEM PERMEASE"/>
    <property type="match status" value="1"/>
</dbReference>
<evidence type="ECO:0000256" key="1">
    <source>
        <dbReference type="ARBA" id="ARBA00004651"/>
    </source>
</evidence>
<dbReference type="PANTHER" id="PTHR30482:SF17">
    <property type="entry name" value="ABC TRANSPORTER ATP-BINDING PROTEIN"/>
    <property type="match status" value="1"/>
</dbReference>
<protein>
    <submittedName>
        <fullName evidence="7">Branched-chain amino acid transport system permease protein</fullName>
    </submittedName>
</protein>
<comment type="subcellular location">
    <subcellularLocation>
        <location evidence="1">Cell membrane</location>
        <topology evidence="1">Multi-pass membrane protein</topology>
    </subcellularLocation>
</comment>
<dbReference type="RefSeq" id="WP_310316607.1">
    <property type="nucleotide sequence ID" value="NZ_JAVDWU010000005.1"/>
</dbReference>
<keyword evidence="5 6" id="KW-0472">Membrane</keyword>
<feature type="transmembrane region" description="Helical" evidence="6">
    <location>
        <begin position="257"/>
        <end position="281"/>
    </location>
</feature>
<feature type="transmembrane region" description="Helical" evidence="6">
    <location>
        <begin position="117"/>
        <end position="136"/>
    </location>
</feature>
<keyword evidence="2" id="KW-1003">Cell membrane</keyword>
<keyword evidence="4 6" id="KW-1133">Transmembrane helix</keyword>
<feature type="transmembrane region" description="Helical" evidence="6">
    <location>
        <begin position="168"/>
        <end position="188"/>
    </location>
</feature>
<evidence type="ECO:0000256" key="2">
    <source>
        <dbReference type="ARBA" id="ARBA00022475"/>
    </source>
</evidence>
<comment type="caution">
    <text evidence="7">The sequence shown here is derived from an EMBL/GenBank/DDBJ whole genome shotgun (WGS) entry which is preliminary data.</text>
</comment>